<evidence type="ECO:0000256" key="6">
    <source>
        <dbReference type="RuleBase" id="RU004296"/>
    </source>
</evidence>
<evidence type="ECO:0000256" key="4">
    <source>
        <dbReference type="ARBA" id="ARBA00022801"/>
    </source>
</evidence>
<evidence type="ECO:0000313" key="8">
    <source>
        <dbReference type="EMBL" id="QOV88653.1"/>
    </source>
</evidence>
<dbReference type="SMART" id="SM00020">
    <property type="entry name" value="Tryp_SPc"/>
    <property type="match status" value="1"/>
</dbReference>
<evidence type="ECO:0000256" key="2">
    <source>
        <dbReference type="ARBA" id="ARBA00022670"/>
    </source>
</evidence>
<keyword evidence="2 6" id="KW-0645">Protease</keyword>
<sequence length="376" mass="39340">MTLIIEPLGLAYLDPQEYRLRYMRSSGVTISRSVAGASTVATGRTKFTRGFLRALALLVIALPTLPARAVYIRHDRSVGDYNAIGARPTFGASGYLADSRDGFEIGSATLVSPTKILTAAHVFDDDGDLAVDRPRAFKYLTFGTQTNIPSALSANVKSIKINPAYKGGKAAFDLAVITLSSPVNGVTPGRMSSRDAVGKRGAMVGYGFQGTGRGLSVPGAANKLGAFNEISILRDGTYQTDFDSPTGNTSTFGPSTPLTYEGTTASGDSGSALWADFGNNAWNIVGVLNGGFNKKGQDFQYGDVSIYASLANTRNISFLTKQGLSLGAGGSAAGSSVVGNVRSAEVGLRAIPEPGALLVAPLLLLAGFRRPQRTHQ</sequence>
<keyword evidence="3" id="KW-0732">Signal</keyword>
<dbReference type="PRINTS" id="PR00839">
    <property type="entry name" value="V8PROTEASE"/>
</dbReference>
<protein>
    <recommendedName>
        <fullName evidence="6">Serine protease</fullName>
        <ecNumber evidence="6">3.4.21.-</ecNumber>
    </recommendedName>
</protein>
<evidence type="ECO:0000256" key="5">
    <source>
        <dbReference type="ARBA" id="ARBA00022825"/>
    </source>
</evidence>
<evidence type="ECO:0000313" key="9">
    <source>
        <dbReference type="Proteomes" id="UP000593765"/>
    </source>
</evidence>
<feature type="domain" description="Peptidase S1" evidence="7">
    <location>
        <begin position="76"/>
        <end position="311"/>
    </location>
</feature>
<keyword evidence="4 6" id="KW-0378">Hydrolase</keyword>
<keyword evidence="5 6" id="KW-0720">Serine protease</keyword>
<dbReference type="AlphaFoldDB" id="A0A7M2WT98"/>
<dbReference type="EMBL" id="CP063458">
    <property type="protein sequence ID" value="QOV88653.1"/>
    <property type="molecule type" value="Genomic_DNA"/>
</dbReference>
<dbReference type="InterPro" id="IPR008256">
    <property type="entry name" value="Peptidase_S1B"/>
</dbReference>
<keyword evidence="9" id="KW-1185">Reference proteome</keyword>
<reference evidence="8 9" key="1">
    <citation type="submission" date="2020-10" db="EMBL/GenBank/DDBJ databases">
        <title>Wide distribution of Phycisphaera-like planctomycetes from WD2101 soil group in peatlands and genome analysis of the first cultivated representative.</title>
        <authorList>
            <person name="Dedysh S.N."/>
            <person name="Beletsky A.V."/>
            <person name="Ivanova A."/>
            <person name="Kulichevskaya I.S."/>
            <person name="Suzina N.E."/>
            <person name="Philippov D.A."/>
            <person name="Rakitin A.L."/>
            <person name="Mardanov A.V."/>
            <person name="Ravin N.V."/>
        </authorList>
    </citation>
    <scope>NUCLEOTIDE SEQUENCE [LARGE SCALE GENOMIC DNA]</scope>
    <source>
        <strain evidence="8 9">M1803</strain>
    </source>
</reference>
<dbReference type="InterPro" id="IPR009003">
    <property type="entry name" value="Peptidase_S1_PA"/>
</dbReference>
<evidence type="ECO:0000259" key="7">
    <source>
        <dbReference type="SMART" id="SM00020"/>
    </source>
</evidence>
<accession>A0A7M2WT98</accession>
<dbReference type="RefSeq" id="WP_206291650.1">
    <property type="nucleotide sequence ID" value="NZ_CP063458.1"/>
</dbReference>
<gene>
    <name evidence="8" type="ORF">IPV69_20805</name>
</gene>
<dbReference type="Gene3D" id="2.40.10.10">
    <property type="entry name" value="Trypsin-like serine proteases"/>
    <property type="match status" value="1"/>
</dbReference>
<proteinExistence type="inferred from homology"/>
<organism evidence="8 9">
    <name type="scientific">Humisphaera borealis</name>
    <dbReference type="NCBI Taxonomy" id="2807512"/>
    <lineage>
        <taxon>Bacteria</taxon>
        <taxon>Pseudomonadati</taxon>
        <taxon>Planctomycetota</taxon>
        <taxon>Phycisphaerae</taxon>
        <taxon>Tepidisphaerales</taxon>
        <taxon>Tepidisphaeraceae</taxon>
        <taxon>Humisphaera</taxon>
    </lineage>
</organism>
<dbReference type="Pfam" id="PF00089">
    <property type="entry name" value="Trypsin"/>
    <property type="match status" value="1"/>
</dbReference>
<dbReference type="InterPro" id="IPR001254">
    <property type="entry name" value="Trypsin_dom"/>
</dbReference>
<dbReference type="KEGG" id="hbs:IPV69_20805"/>
<evidence type="ECO:0000256" key="1">
    <source>
        <dbReference type="ARBA" id="ARBA00008764"/>
    </source>
</evidence>
<dbReference type="GO" id="GO:0006508">
    <property type="term" value="P:proteolysis"/>
    <property type="evidence" value="ECO:0007669"/>
    <property type="project" value="UniProtKB-KW"/>
</dbReference>
<dbReference type="Proteomes" id="UP000593765">
    <property type="component" value="Chromosome"/>
</dbReference>
<dbReference type="InterPro" id="IPR043504">
    <property type="entry name" value="Peptidase_S1_PA_chymotrypsin"/>
</dbReference>
<dbReference type="SUPFAM" id="SSF50494">
    <property type="entry name" value="Trypsin-like serine proteases"/>
    <property type="match status" value="1"/>
</dbReference>
<name>A0A7M2WT98_9BACT</name>
<dbReference type="GO" id="GO:0004252">
    <property type="term" value="F:serine-type endopeptidase activity"/>
    <property type="evidence" value="ECO:0007669"/>
    <property type="project" value="InterPro"/>
</dbReference>
<comment type="similarity">
    <text evidence="1 6">Belongs to the peptidase S1B family.</text>
</comment>
<dbReference type="EC" id="3.4.21.-" evidence="6"/>
<evidence type="ECO:0000256" key="3">
    <source>
        <dbReference type="ARBA" id="ARBA00022729"/>
    </source>
</evidence>